<evidence type="ECO:0000256" key="1">
    <source>
        <dbReference type="SAM" id="Coils"/>
    </source>
</evidence>
<proteinExistence type="predicted"/>
<dbReference type="KEGG" id="trc:DYE49_11480"/>
<accession>A0A840SE98</accession>
<dbReference type="EMBL" id="JACHFR010000002">
    <property type="protein sequence ID" value="MBB5219060.1"/>
    <property type="molecule type" value="Genomic_DNA"/>
</dbReference>
<name>A0A840SE98_9SPIR</name>
<dbReference type="InterPro" id="IPR025503">
    <property type="entry name" value="DUF4391"/>
</dbReference>
<gene>
    <name evidence="3" type="ORF">DYE49_11480</name>
    <name evidence="2" type="ORF">HNP77_001429</name>
</gene>
<evidence type="ECO:0000313" key="2">
    <source>
        <dbReference type="EMBL" id="MBB5219060.1"/>
    </source>
</evidence>
<protein>
    <submittedName>
        <fullName evidence="3">DUF4391 family protein</fullName>
    </submittedName>
</protein>
<keyword evidence="1" id="KW-0175">Coiled coil</keyword>
<dbReference type="RefSeq" id="WP_184652493.1">
    <property type="nucleotide sequence ID" value="NZ_JACHFR010000002.1"/>
</dbReference>
<keyword evidence="4" id="KW-1185">Reference proteome</keyword>
<feature type="coiled-coil region" evidence="1">
    <location>
        <begin position="148"/>
        <end position="178"/>
    </location>
</feature>
<organism evidence="2 4">
    <name type="scientific">Treponema rectale</name>
    <dbReference type="NCBI Taxonomy" id="744512"/>
    <lineage>
        <taxon>Bacteria</taxon>
        <taxon>Pseudomonadati</taxon>
        <taxon>Spirochaetota</taxon>
        <taxon>Spirochaetia</taxon>
        <taxon>Spirochaetales</taxon>
        <taxon>Treponemataceae</taxon>
        <taxon>Treponema</taxon>
    </lineage>
</organism>
<sequence>MLNLPEVTELQKALPKVQIYRKFELTNAQQTKFDADISRIDIVNEVSSRTIPAIQEGQKIKSFYLLSVTLKTKDYEPKNIERIAKLIPQNLIFALQFEEEIQLAVFCEKLFTTEWMPETKASIEISGLNFDDVWENIIKKIEGGEWNNDLTLEENIEIKEKQEKLQKEIERLEKLARKEVQPKKKFELVNQKKKLEEELKKL</sequence>
<dbReference type="Pfam" id="PF14335">
    <property type="entry name" value="DUF4391"/>
    <property type="match status" value="1"/>
</dbReference>
<reference evidence="3" key="1">
    <citation type="submission" date="2018-08" db="EMBL/GenBank/DDBJ databases">
        <title>The first complete genome of Treponema rectale (CHPAT), a commensal spirochete of the bovine rectum.</title>
        <authorList>
            <person name="Staton G.J."/>
            <person name="Clegg S.R."/>
            <person name="Carter S.D."/>
            <person name="Radford A.D."/>
            <person name="Darby A."/>
            <person name="Hall N."/>
            <person name="Birtles R.J."/>
            <person name="Evans N.J."/>
        </authorList>
    </citation>
    <scope>NUCLEOTIDE SEQUENCE [LARGE SCALE GENOMIC DNA]</scope>
    <source>
        <strain evidence="3">CHPA</strain>
    </source>
</reference>
<dbReference type="AlphaFoldDB" id="A0A840SE98"/>
<evidence type="ECO:0000313" key="3">
    <source>
        <dbReference type="EMBL" id="QOS41033.1"/>
    </source>
</evidence>
<evidence type="ECO:0000313" key="4">
    <source>
        <dbReference type="Proteomes" id="UP000578697"/>
    </source>
</evidence>
<dbReference type="Proteomes" id="UP000593591">
    <property type="component" value="Chromosome"/>
</dbReference>
<dbReference type="Proteomes" id="UP000578697">
    <property type="component" value="Unassembled WGS sequence"/>
</dbReference>
<dbReference type="EMBL" id="CP031517">
    <property type="protein sequence ID" value="QOS41033.1"/>
    <property type="molecule type" value="Genomic_DNA"/>
</dbReference>
<reference evidence="2 4" key="2">
    <citation type="submission" date="2020-08" db="EMBL/GenBank/DDBJ databases">
        <title>Genomic Encyclopedia of Type Strains, Phase IV (KMG-IV): sequencing the most valuable type-strain genomes for metagenomic binning, comparative biology and taxonomic classification.</title>
        <authorList>
            <person name="Goeker M."/>
        </authorList>
    </citation>
    <scope>NUCLEOTIDE SEQUENCE [LARGE SCALE GENOMIC DNA]</scope>
    <source>
        <strain evidence="2 4">DSM 103679</strain>
    </source>
</reference>